<dbReference type="PANTHER" id="PTHR24361">
    <property type="entry name" value="MITOGEN-ACTIVATED KINASE KINASE KINASE"/>
    <property type="match status" value="1"/>
</dbReference>
<keyword evidence="3" id="KW-1185">Reference proteome</keyword>
<dbReference type="PROSITE" id="PS50011">
    <property type="entry name" value="PROTEIN_KINASE_DOM"/>
    <property type="match status" value="1"/>
</dbReference>
<dbReference type="InterPro" id="IPR053235">
    <property type="entry name" value="Ser_Thr_kinase"/>
</dbReference>
<evidence type="ECO:0000313" key="3">
    <source>
        <dbReference type="Proteomes" id="UP000054097"/>
    </source>
</evidence>
<dbReference type="GO" id="GO:0004674">
    <property type="term" value="F:protein serine/threonine kinase activity"/>
    <property type="evidence" value="ECO:0007669"/>
    <property type="project" value="TreeGrafter"/>
</dbReference>
<reference evidence="3" key="2">
    <citation type="submission" date="2015-01" db="EMBL/GenBank/DDBJ databases">
        <title>Evolutionary Origins and Diversification of the Mycorrhizal Mutualists.</title>
        <authorList>
            <consortium name="DOE Joint Genome Institute"/>
            <consortium name="Mycorrhizal Genomics Consortium"/>
            <person name="Kohler A."/>
            <person name="Kuo A."/>
            <person name="Nagy L.G."/>
            <person name="Floudas D."/>
            <person name="Copeland A."/>
            <person name="Barry K.W."/>
            <person name="Cichocki N."/>
            <person name="Veneault-Fourrey C."/>
            <person name="LaButti K."/>
            <person name="Lindquist E.A."/>
            <person name="Lipzen A."/>
            <person name="Lundell T."/>
            <person name="Morin E."/>
            <person name="Murat C."/>
            <person name="Riley R."/>
            <person name="Ohm R."/>
            <person name="Sun H."/>
            <person name="Tunlid A."/>
            <person name="Henrissat B."/>
            <person name="Grigoriev I.V."/>
            <person name="Hibbett D.S."/>
            <person name="Martin F."/>
        </authorList>
    </citation>
    <scope>NUCLEOTIDE SEQUENCE [LARGE SCALE GENOMIC DNA]</scope>
    <source>
        <strain evidence="3">MAFF 305830</strain>
    </source>
</reference>
<evidence type="ECO:0000313" key="2">
    <source>
        <dbReference type="EMBL" id="KIM30202.1"/>
    </source>
</evidence>
<dbReference type="Proteomes" id="UP000054097">
    <property type="component" value="Unassembled WGS sequence"/>
</dbReference>
<protein>
    <recommendedName>
        <fullName evidence="1">Protein kinase domain-containing protein</fullName>
    </recommendedName>
</protein>
<dbReference type="InterPro" id="IPR000719">
    <property type="entry name" value="Prot_kinase_dom"/>
</dbReference>
<dbReference type="GO" id="GO:0005524">
    <property type="term" value="F:ATP binding"/>
    <property type="evidence" value="ECO:0007669"/>
    <property type="project" value="InterPro"/>
</dbReference>
<dbReference type="Gene3D" id="1.10.510.10">
    <property type="entry name" value="Transferase(Phosphotransferase) domain 1"/>
    <property type="match status" value="1"/>
</dbReference>
<sequence>WWDVVAGVNYLHCYNPVLVHGDLKPVQNVLIDDYGNAQICDFGLVRIYLDDGSNGLATTTHYTGTECYLSYELIVAEEEASPTIASDIHALGCIGLEFIFLKLPYSHRRNNFRGIIYTDIKAGIPPSYGLSPPEGSNVDEWWDVLAQCWDIDPTKRPTSDYLLERLSAWCTGLLS</sequence>
<gene>
    <name evidence="2" type="ORF">M408DRAFT_52713</name>
</gene>
<proteinExistence type="predicted"/>
<reference evidence="2 3" key="1">
    <citation type="submission" date="2014-04" db="EMBL/GenBank/DDBJ databases">
        <authorList>
            <consortium name="DOE Joint Genome Institute"/>
            <person name="Kuo A."/>
            <person name="Zuccaro A."/>
            <person name="Kohler A."/>
            <person name="Nagy L.G."/>
            <person name="Floudas D."/>
            <person name="Copeland A."/>
            <person name="Barry K.W."/>
            <person name="Cichocki N."/>
            <person name="Veneault-Fourrey C."/>
            <person name="LaButti K."/>
            <person name="Lindquist E.A."/>
            <person name="Lipzen A."/>
            <person name="Lundell T."/>
            <person name="Morin E."/>
            <person name="Murat C."/>
            <person name="Sun H."/>
            <person name="Tunlid A."/>
            <person name="Henrissat B."/>
            <person name="Grigoriev I.V."/>
            <person name="Hibbett D.S."/>
            <person name="Martin F."/>
            <person name="Nordberg H.P."/>
            <person name="Cantor M.N."/>
            <person name="Hua S.X."/>
        </authorList>
    </citation>
    <scope>NUCLEOTIDE SEQUENCE [LARGE SCALE GENOMIC DNA]</scope>
    <source>
        <strain evidence="2 3">MAFF 305830</strain>
    </source>
</reference>
<dbReference type="OrthoDB" id="4062651at2759"/>
<dbReference type="SUPFAM" id="SSF56112">
    <property type="entry name" value="Protein kinase-like (PK-like)"/>
    <property type="match status" value="1"/>
</dbReference>
<dbReference type="EMBL" id="KN824285">
    <property type="protein sequence ID" value="KIM30202.1"/>
    <property type="molecule type" value="Genomic_DNA"/>
</dbReference>
<dbReference type="Pfam" id="PF00069">
    <property type="entry name" value="Pkinase"/>
    <property type="match status" value="1"/>
</dbReference>
<feature type="non-terminal residue" evidence="2">
    <location>
        <position position="1"/>
    </location>
</feature>
<evidence type="ECO:0000259" key="1">
    <source>
        <dbReference type="PROSITE" id="PS50011"/>
    </source>
</evidence>
<dbReference type="AlphaFoldDB" id="A0A0C2XMM1"/>
<accession>A0A0C2XMM1</accession>
<name>A0A0C2XMM1_SERVB</name>
<feature type="domain" description="Protein kinase" evidence="1">
    <location>
        <begin position="1"/>
        <end position="170"/>
    </location>
</feature>
<organism evidence="2 3">
    <name type="scientific">Serendipita vermifera MAFF 305830</name>
    <dbReference type="NCBI Taxonomy" id="933852"/>
    <lineage>
        <taxon>Eukaryota</taxon>
        <taxon>Fungi</taxon>
        <taxon>Dikarya</taxon>
        <taxon>Basidiomycota</taxon>
        <taxon>Agaricomycotina</taxon>
        <taxon>Agaricomycetes</taxon>
        <taxon>Sebacinales</taxon>
        <taxon>Serendipitaceae</taxon>
        <taxon>Serendipita</taxon>
    </lineage>
</organism>
<dbReference type="STRING" id="933852.A0A0C2XMM1"/>
<dbReference type="InterPro" id="IPR011009">
    <property type="entry name" value="Kinase-like_dom_sf"/>
</dbReference>
<dbReference type="SMART" id="SM00220">
    <property type="entry name" value="S_TKc"/>
    <property type="match status" value="1"/>
</dbReference>
<dbReference type="HOGENOM" id="CLU_000288_7_18_1"/>
<dbReference type="GO" id="GO:0005737">
    <property type="term" value="C:cytoplasm"/>
    <property type="evidence" value="ECO:0007669"/>
    <property type="project" value="TreeGrafter"/>
</dbReference>
<feature type="non-terminal residue" evidence="2">
    <location>
        <position position="175"/>
    </location>
</feature>